<evidence type="ECO:0000256" key="3">
    <source>
        <dbReference type="ARBA" id="ARBA00022630"/>
    </source>
</evidence>
<dbReference type="PANTHER" id="PTHR43884:SF20">
    <property type="entry name" value="ACYL-COA DEHYDROGENASE FADE28"/>
    <property type="match status" value="1"/>
</dbReference>
<dbReference type="Gene3D" id="2.40.110.10">
    <property type="entry name" value="Butyryl-CoA Dehydrogenase, subunit A, domain 2"/>
    <property type="match status" value="1"/>
</dbReference>
<comment type="cofactor">
    <cofactor evidence="1">
        <name>FAD</name>
        <dbReference type="ChEBI" id="CHEBI:57692"/>
    </cofactor>
</comment>
<sequence length="377" mass="39611">MDFTFSEEQQAAAEAAAGVFADVAPDGVPSPADTTGAVADDFDRALWAGLAEADLLSLLLDEAYGGAGLDAIALCLVLRESAKVLARVPLLESSAAAATVQGYGGEELRSALLTRAGRGDLVLTVAAHGRTGHDPAELAVTARRDGDRWVLDGVQTAVPWAHNADLVVVPAHTDADRTVLALVAPDREGVVLAEQISTTGERLAELRLDSVPIARVDVIDADGAWEWLRDLLTAGTCALALGLGTAVLRMTSEYTGKREQFGFPVATFQAVAVQTADRYIDLRAMEATLWQAAWRISSGASGTLPAAADLAVAKIWASEGVRRVVQTAQHLHGGFGADTEYPLHRYHAWAKHLELSLGPAAAHEEALGDLLAAHPLG</sequence>
<comment type="similarity">
    <text evidence="2">Belongs to the acyl-CoA dehydrogenase family.</text>
</comment>
<name>A0ABU4FPH3_9ACTN</name>
<dbReference type="InterPro" id="IPR009075">
    <property type="entry name" value="AcylCo_DH/oxidase_C"/>
</dbReference>
<evidence type="ECO:0000259" key="7">
    <source>
        <dbReference type="Pfam" id="PF02771"/>
    </source>
</evidence>
<dbReference type="PANTHER" id="PTHR43884">
    <property type="entry name" value="ACYL-COA DEHYDROGENASE"/>
    <property type="match status" value="1"/>
</dbReference>
<organism evidence="8 9">
    <name type="scientific">Streptomyces prunicolor</name>
    <dbReference type="NCBI Taxonomy" id="67348"/>
    <lineage>
        <taxon>Bacteria</taxon>
        <taxon>Bacillati</taxon>
        <taxon>Actinomycetota</taxon>
        <taxon>Actinomycetes</taxon>
        <taxon>Kitasatosporales</taxon>
        <taxon>Streptomycetaceae</taxon>
        <taxon>Streptomyces</taxon>
    </lineage>
</organism>
<dbReference type="SUPFAM" id="SSF47203">
    <property type="entry name" value="Acyl-CoA dehydrogenase C-terminal domain-like"/>
    <property type="match status" value="1"/>
</dbReference>
<keyword evidence="4" id="KW-0274">FAD</keyword>
<feature type="domain" description="Acyl-CoA dehydrogenase/oxidase N-terminal" evidence="7">
    <location>
        <begin position="7"/>
        <end position="119"/>
    </location>
</feature>
<dbReference type="Pfam" id="PF02771">
    <property type="entry name" value="Acyl-CoA_dh_N"/>
    <property type="match status" value="1"/>
</dbReference>
<reference evidence="8 9" key="1">
    <citation type="submission" date="2023-10" db="EMBL/GenBank/DDBJ databases">
        <title>Characterization of rhizosphere-enriched actinobacteria from wheat plants lab-grown on chernevaya soil.</title>
        <authorList>
            <person name="Tikhonova E.N."/>
            <person name="Konopkin A."/>
            <person name="Kravchenko I.K."/>
        </authorList>
    </citation>
    <scope>NUCLEOTIDE SEQUENCE [LARGE SCALE GENOMIC DNA]</scope>
    <source>
        <strain evidence="8 9">RR29</strain>
    </source>
</reference>
<accession>A0ABU4FPH3</accession>
<evidence type="ECO:0000259" key="6">
    <source>
        <dbReference type="Pfam" id="PF00441"/>
    </source>
</evidence>
<evidence type="ECO:0000313" key="9">
    <source>
        <dbReference type="Proteomes" id="UP001187346"/>
    </source>
</evidence>
<dbReference type="Proteomes" id="UP001187346">
    <property type="component" value="Unassembled WGS sequence"/>
</dbReference>
<keyword evidence="5" id="KW-0560">Oxidoreductase</keyword>
<protein>
    <submittedName>
        <fullName evidence="8">Acyl-CoA dehydrogenase family protein</fullName>
    </submittedName>
</protein>
<evidence type="ECO:0000256" key="1">
    <source>
        <dbReference type="ARBA" id="ARBA00001974"/>
    </source>
</evidence>
<gene>
    <name evidence="8" type="ORF">R5A26_41920</name>
</gene>
<evidence type="ECO:0000313" key="8">
    <source>
        <dbReference type="EMBL" id="MDV7222511.1"/>
    </source>
</evidence>
<evidence type="ECO:0000256" key="5">
    <source>
        <dbReference type="ARBA" id="ARBA00023002"/>
    </source>
</evidence>
<comment type="caution">
    <text evidence="8">The sequence shown here is derived from an EMBL/GenBank/DDBJ whole genome shotgun (WGS) entry which is preliminary data.</text>
</comment>
<evidence type="ECO:0000256" key="4">
    <source>
        <dbReference type="ARBA" id="ARBA00022827"/>
    </source>
</evidence>
<dbReference type="EMBL" id="JAWMAJ010000232">
    <property type="protein sequence ID" value="MDV7222511.1"/>
    <property type="molecule type" value="Genomic_DNA"/>
</dbReference>
<dbReference type="InterPro" id="IPR036250">
    <property type="entry name" value="AcylCo_DH-like_C"/>
</dbReference>
<feature type="domain" description="Acyl-CoA dehydrogenase/oxidase C-terminal" evidence="6">
    <location>
        <begin position="235"/>
        <end position="363"/>
    </location>
</feature>
<keyword evidence="9" id="KW-1185">Reference proteome</keyword>
<proteinExistence type="inferred from homology"/>
<dbReference type="Gene3D" id="1.20.140.10">
    <property type="entry name" value="Butyryl-CoA Dehydrogenase, subunit A, domain 3"/>
    <property type="match status" value="1"/>
</dbReference>
<evidence type="ECO:0000256" key="2">
    <source>
        <dbReference type="ARBA" id="ARBA00009347"/>
    </source>
</evidence>
<dbReference type="RefSeq" id="WP_317775317.1">
    <property type="nucleotide sequence ID" value="NZ_JAWMAJ010000232.1"/>
</dbReference>
<dbReference type="InterPro" id="IPR013786">
    <property type="entry name" value="AcylCoA_DH/ox_N"/>
</dbReference>
<dbReference type="InterPro" id="IPR037069">
    <property type="entry name" value="AcylCoA_DH/ox_N_sf"/>
</dbReference>
<dbReference type="Pfam" id="PF00441">
    <property type="entry name" value="Acyl-CoA_dh_1"/>
    <property type="match status" value="1"/>
</dbReference>
<dbReference type="InterPro" id="IPR009100">
    <property type="entry name" value="AcylCoA_DH/oxidase_NM_dom_sf"/>
</dbReference>
<keyword evidence="3" id="KW-0285">Flavoprotein</keyword>
<dbReference type="InterPro" id="IPR046373">
    <property type="entry name" value="Acyl-CoA_Oxase/DH_mid-dom_sf"/>
</dbReference>
<dbReference type="Gene3D" id="1.10.540.10">
    <property type="entry name" value="Acyl-CoA dehydrogenase/oxidase, N-terminal domain"/>
    <property type="match status" value="1"/>
</dbReference>
<dbReference type="SUPFAM" id="SSF56645">
    <property type="entry name" value="Acyl-CoA dehydrogenase NM domain-like"/>
    <property type="match status" value="1"/>
</dbReference>